<reference evidence="8 9" key="1">
    <citation type="journal article" date="2022" name="Genome Biol. Evol.">
        <title>Host diet, physiology and behaviors set the stage for Lachnospiraceae cladogenesis.</title>
        <authorList>
            <person name="Vera-Ponce De Leon A."/>
            <person name="Schneider M."/>
            <person name="Jahnes B.C."/>
            <person name="Sadowski V."/>
            <person name="Camuy-Velez L.A."/>
            <person name="Duan J."/>
            <person name="Sabree Z.L."/>
        </authorList>
    </citation>
    <scope>NUCLEOTIDE SEQUENCE [LARGE SCALE GENOMIC DNA]</scope>
    <source>
        <strain evidence="8 9">PAL227</strain>
    </source>
</reference>
<evidence type="ECO:0000256" key="2">
    <source>
        <dbReference type="ARBA" id="ARBA00022801"/>
    </source>
</evidence>
<keyword evidence="2" id="KW-0378">Hydrolase</keyword>
<keyword evidence="9" id="KW-1185">Reference proteome</keyword>
<dbReference type="SUPFAM" id="SSF51182">
    <property type="entry name" value="RmlC-like cupins"/>
    <property type="match status" value="1"/>
</dbReference>
<name>A0ABT1EK86_9FIRM</name>
<dbReference type="PROSITE" id="PS01124">
    <property type="entry name" value="HTH_ARAC_FAMILY_2"/>
    <property type="match status" value="1"/>
</dbReference>
<protein>
    <submittedName>
        <fullName evidence="8">Helix-turn-helix domain-containing protein</fullName>
    </submittedName>
</protein>
<evidence type="ECO:0000313" key="9">
    <source>
        <dbReference type="Proteomes" id="UP001523565"/>
    </source>
</evidence>
<dbReference type="PANTHER" id="PTHR43280:SF2">
    <property type="entry name" value="HTH-TYPE TRANSCRIPTIONAL REGULATOR EXSA"/>
    <property type="match status" value="1"/>
</dbReference>
<dbReference type="Pfam" id="PF01229">
    <property type="entry name" value="Glyco_hydro_39"/>
    <property type="match status" value="1"/>
</dbReference>
<gene>
    <name evidence="8" type="ORF">NK118_07910</name>
</gene>
<dbReference type="Gene3D" id="2.60.40.1500">
    <property type="entry name" value="Glycosyl hydrolase domain, family 39"/>
    <property type="match status" value="1"/>
</dbReference>
<organism evidence="8 9">
    <name type="scientific">Ohessyouella blattaphilus</name>
    <dbReference type="NCBI Taxonomy" id="2949333"/>
    <lineage>
        <taxon>Bacteria</taxon>
        <taxon>Bacillati</taxon>
        <taxon>Bacillota</taxon>
        <taxon>Clostridia</taxon>
        <taxon>Lachnospirales</taxon>
        <taxon>Lachnospiraceae</taxon>
        <taxon>Ohessyouella</taxon>
    </lineage>
</organism>
<dbReference type="SUPFAM" id="SSF51011">
    <property type="entry name" value="Glycosyl hydrolase domain"/>
    <property type="match status" value="1"/>
</dbReference>
<keyword evidence="3" id="KW-0805">Transcription regulation</keyword>
<dbReference type="EMBL" id="JAMZFV010000010">
    <property type="protein sequence ID" value="MCP1110172.1"/>
    <property type="molecule type" value="Genomic_DNA"/>
</dbReference>
<evidence type="ECO:0000313" key="8">
    <source>
        <dbReference type="EMBL" id="MCP1110172.1"/>
    </source>
</evidence>
<feature type="domain" description="HTH araC/xylS-type" evidence="7">
    <location>
        <begin position="162"/>
        <end position="260"/>
    </location>
</feature>
<keyword evidence="5" id="KW-0804">Transcription</keyword>
<comment type="caution">
    <text evidence="8">The sequence shown here is derived from an EMBL/GenBank/DDBJ whole genome shotgun (WGS) entry which is preliminary data.</text>
</comment>
<evidence type="ECO:0000256" key="5">
    <source>
        <dbReference type="ARBA" id="ARBA00023163"/>
    </source>
</evidence>
<evidence type="ECO:0000256" key="4">
    <source>
        <dbReference type="ARBA" id="ARBA00023125"/>
    </source>
</evidence>
<dbReference type="PROSITE" id="PS00041">
    <property type="entry name" value="HTH_ARAC_FAMILY_1"/>
    <property type="match status" value="1"/>
</dbReference>
<evidence type="ECO:0000256" key="1">
    <source>
        <dbReference type="ARBA" id="ARBA00008875"/>
    </source>
</evidence>
<dbReference type="Gene3D" id="3.20.20.80">
    <property type="entry name" value="Glycosidases"/>
    <property type="match status" value="1"/>
</dbReference>
<dbReference type="InterPro" id="IPR018062">
    <property type="entry name" value="HTH_AraC-typ_CS"/>
</dbReference>
<dbReference type="InterPro" id="IPR017853">
    <property type="entry name" value="GH"/>
</dbReference>
<dbReference type="SMART" id="SM00342">
    <property type="entry name" value="HTH_ARAC"/>
    <property type="match status" value="1"/>
</dbReference>
<dbReference type="InterPro" id="IPR009057">
    <property type="entry name" value="Homeodomain-like_sf"/>
</dbReference>
<dbReference type="RefSeq" id="WP_262069053.1">
    <property type="nucleotide sequence ID" value="NZ_JAMXOC010000010.1"/>
</dbReference>
<dbReference type="Proteomes" id="UP001523565">
    <property type="component" value="Unassembled WGS sequence"/>
</dbReference>
<comment type="similarity">
    <text evidence="1">Belongs to the glycosyl hydrolase 39 family.</text>
</comment>
<evidence type="ECO:0000259" key="7">
    <source>
        <dbReference type="PROSITE" id="PS01124"/>
    </source>
</evidence>
<dbReference type="InterPro" id="IPR049166">
    <property type="entry name" value="GH39_cat"/>
</dbReference>
<dbReference type="SUPFAM" id="SSF46689">
    <property type="entry name" value="Homeodomain-like"/>
    <property type="match status" value="2"/>
</dbReference>
<accession>A0ABT1EK86</accession>
<dbReference type="Gene3D" id="2.60.120.10">
    <property type="entry name" value="Jelly Rolls"/>
    <property type="match status" value="1"/>
</dbReference>
<dbReference type="Gene3D" id="1.10.10.60">
    <property type="entry name" value="Homeodomain-like"/>
    <property type="match status" value="2"/>
</dbReference>
<keyword evidence="4" id="KW-0238">DNA-binding</keyword>
<sequence>MFTKEVKISLLSMDYAPSHVHTGIQCILMLKGSVEVVLEEGSTTLNGEDLFVINENVRHEVIPQGANVALILRVEKDYISRENEEFANRSIFCHCIGHSDENSHYYGLKNALIRMLYIISNKEDGYYLDFKVELLRFIFILYTRFFDKEIEQEKQRGENSLEEILRYIQQNHARSLKLEEVAKIAYMSPQYFSRRFKAKVGKGFHEYLTEFRLQKAVKSLVGTDDSLIKIALDHGFANGKSFSEAFKKEYQETPGNYRKHHLRQSEDKGDEERFYASDISFELDIELKDVMRYLKKYEMNTGSRTLNKTAYEIPMTDKLVDVLVPQENILNIGRVTTAGYTNLYAQLPRLRERLGFKYVYFELEYNFVVESVDYSLVVCNQFFRLVDKLRSEQLIPMIKIVPEAIYKKDSSANMLVDLDKKIDIFIRCISAVYPRNFIESWKFNICYEEDFGEEYRFAFYRKVWHRLKKAYPKIHIGYYGLSDDRTESREHLQKVLGALKQEKIMPDFFTFGIFPASIQGTYLKNKLLYSSMEGYHKEMVTAVKECFVNLGIQVPPLYLVEWNTLKGSIATESILYFRSALIVNALLAMNKVIRGAGYWADSSVASIYSKEETMSDLALHMLDDVRRPIYPVLEIMNRIGSHMIYREKNVIASITEGGDYAILLWNPKYLNPTYSVDDTITDSLTENIEIKLTNLTDGVYQIKKVVCNKQQSGAITQITNAGYPDFNDGEVFEYIQYNIANGLSVYDENIYDGSYVLNTDLLYNAVVLYMITKKRQS</sequence>
<keyword evidence="6" id="KW-0326">Glycosidase</keyword>
<evidence type="ECO:0000256" key="6">
    <source>
        <dbReference type="ARBA" id="ARBA00023295"/>
    </source>
</evidence>
<dbReference type="InterPro" id="IPR018060">
    <property type="entry name" value="HTH_AraC"/>
</dbReference>
<dbReference type="PANTHER" id="PTHR43280">
    <property type="entry name" value="ARAC-FAMILY TRANSCRIPTIONAL REGULATOR"/>
    <property type="match status" value="1"/>
</dbReference>
<dbReference type="InterPro" id="IPR014710">
    <property type="entry name" value="RmlC-like_jellyroll"/>
</dbReference>
<proteinExistence type="inferred from homology"/>
<evidence type="ECO:0000256" key="3">
    <source>
        <dbReference type="ARBA" id="ARBA00023015"/>
    </source>
</evidence>
<dbReference type="Pfam" id="PF12833">
    <property type="entry name" value="HTH_18"/>
    <property type="match status" value="1"/>
</dbReference>
<dbReference type="SUPFAM" id="SSF51445">
    <property type="entry name" value="(Trans)glycosidases"/>
    <property type="match status" value="1"/>
</dbReference>
<dbReference type="InterPro" id="IPR011051">
    <property type="entry name" value="RmlC_Cupin_sf"/>
</dbReference>